<proteinExistence type="predicted"/>
<organism evidence="1 2">
    <name type="scientific">Xanthomonas hortorum</name>
    <dbReference type="NCBI Taxonomy" id="56454"/>
    <lineage>
        <taxon>Bacteria</taxon>
        <taxon>Pseudomonadati</taxon>
        <taxon>Pseudomonadota</taxon>
        <taxon>Gammaproteobacteria</taxon>
        <taxon>Lysobacterales</taxon>
        <taxon>Lysobacteraceae</taxon>
        <taxon>Xanthomonas</taxon>
    </lineage>
</organism>
<dbReference type="RefSeq" id="WP_268213855.1">
    <property type="nucleotide sequence ID" value="NZ_CP107241.1"/>
</dbReference>
<reference evidence="1" key="1">
    <citation type="submission" date="2022-10" db="EMBL/GenBank/DDBJ databases">
        <title>Complete genome sequence resource for Xanthomonas hortorum isolated from Greek Oregano.</title>
        <authorList>
            <person name="Gonzalez-Tobon J."/>
            <person name="Helmann T.C."/>
            <person name="Daughtrey M."/>
            <person name="Stodghill P.V."/>
            <person name="Filiatrault M.J."/>
        </authorList>
    </citation>
    <scope>NUCLEOTIDE SEQUENCE</scope>
    <source>
        <strain evidence="1">Oregano 108</strain>
    </source>
</reference>
<sequence length="90" mass="10344">MNNPYPFGRSFGERISHLLKNSDEHERETLAPLMHEYQSTIAGCFNIDDKTVEMNLRNTAAIRAIDELFLKKFGQHLVDAPTQIGLDQWP</sequence>
<evidence type="ECO:0000313" key="1">
    <source>
        <dbReference type="EMBL" id="WAH64814.1"/>
    </source>
</evidence>
<gene>
    <name evidence="1" type="ORF">OEG85_02090</name>
</gene>
<dbReference type="AlphaFoldDB" id="A0AA47IBV7"/>
<accession>A0AA47IBV7</accession>
<dbReference type="Proteomes" id="UP001164737">
    <property type="component" value="Chromosome"/>
</dbReference>
<protein>
    <submittedName>
        <fullName evidence="1">Uncharacterized protein</fullName>
    </submittedName>
</protein>
<dbReference type="EMBL" id="CP107241">
    <property type="protein sequence ID" value="WAH64814.1"/>
    <property type="molecule type" value="Genomic_DNA"/>
</dbReference>
<name>A0AA47IBV7_9XANT</name>
<evidence type="ECO:0000313" key="2">
    <source>
        <dbReference type="Proteomes" id="UP001164737"/>
    </source>
</evidence>